<geneLocation type="plasmid" evidence="1">
    <name>unnamed1</name>
</geneLocation>
<sequence length="141" mass="16389">MSKRDIMYPAVITKKDKTYYVGLVDFDKLENGNIDYYATYSENLERVGTAIREALVLHLADLWNMGKNFPEPSRLEDVKLKENQFIYVISVDPFYEIAKVTNVLKKKTLNIPAWLDIVAQEKRINFSQLLQKALKEELGIE</sequence>
<dbReference type="Gene3D" id="3.30.160.250">
    <property type="match status" value="1"/>
</dbReference>
<dbReference type="InterPro" id="IPR035069">
    <property type="entry name" value="TTHA1013/TTHA0281-like"/>
</dbReference>
<protein>
    <submittedName>
        <fullName evidence="1">Type II toxin-antitoxin system HicB family antitoxin</fullName>
    </submittedName>
</protein>
<dbReference type="AlphaFoldDB" id="A0AB39VJI8"/>
<dbReference type="KEGG" id="lrug:AB8B22_10810"/>
<keyword evidence="1" id="KW-0614">Plasmid</keyword>
<reference evidence="1" key="1">
    <citation type="submission" date="2024-07" db="EMBL/GenBank/DDBJ databases">
        <authorList>
            <person name="Li X.-J."/>
            <person name="Wang X."/>
        </authorList>
    </citation>
    <scope>NUCLEOTIDE SEQUENCE</scope>
    <source>
        <strain evidence="1">HSP-334</strain>
        <plasmid evidence="1">unnamed1</plasmid>
    </source>
</reference>
<name>A0AB39VJI8_9FUSO</name>
<proteinExistence type="predicted"/>
<dbReference type="SUPFAM" id="SSF143100">
    <property type="entry name" value="TTHA1013/TTHA0281-like"/>
    <property type="match status" value="1"/>
</dbReference>
<dbReference type="EMBL" id="CP165645">
    <property type="protein sequence ID" value="XDU67870.1"/>
    <property type="molecule type" value="Genomic_DNA"/>
</dbReference>
<dbReference type="RefSeq" id="WP_369711983.1">
    <property type="nucleotide sequence ID" value="NZ_CP165645.1"/>
</dbReference>
<evidence type="ECO:0000313" key="1">
    <source>
        <dbReference type="EMBL" id="XDU67870.1"/>
    </source>
</evidence>
<gene>
    <name evidence="1" type="ORF">AB8B22_10810</name>
</gene>
<accession>A0AB39VJI8</accession>
<organism evidence="1">
    <name type="scientific">Leptotrichia rugosa</name>
    <dbReference type="NCBI Taxonomy" id="3239302"/>
    <lineage>
        <taxon>Bacteria</taxon>
        <taxon>Fusobacteriati</taxon>
        <taxon>Fusobacteriota</taxon>
        <taxon>Fusobacteriia</taxon>
        <taxon>Fusobacteriales</taxon>
        <taxon>Leptotrichiaceae</taxon>
        <taxon>Leptotrichia</taxon>
    </lineage>
</organism>